<dbReference type="EMBL" id="JACAGC010000008">
    <property type="protein sequence ID" value="KAF6351668.1"/>
    <property type="molecule type" value="Genomic_DNA"/>
</dbReference>
<evidence type="ECO:0000313" key="2">
    <source>
        <dbReference type="Proteomes" id="UP000585614"/>
    </source>
</evidence>
<accession>A0A7J7XQ44</accession>
<comment type="caution">
    <text evidence="1">The sequence shown here is derived from an EMBL/GenBank/DDBJ whole genome shotgun (WGS) entry which is preliminary data.</text>
</comment>
<name>A0A7J7XQ44_RHIFE</name>
<reference evidence="1 2" key="1">
    <citation type="journal article" date="2020" name="Nature">
        <title>Six reference-quality genomes reveal evolution of bat adaptations.</title>
        <authorList>
            <person name="Jebb D."/>
            <person name="Huang Z."/>
            <person name="Pippel M."/>
            <person name="Hughes G.M."/>
            <person name="Lavrichenko K."/>
            <person name="Devanna P."/>
            <person name="Winkler S."/>
            <person name="Jermiin L.S."/>
            <person name="Skirmuntt E.C."/>
            <person name="Katzourakis A."/>
            <person name="Burkitt-Gray L."/>
            <person name="Ray D.A."/>
            <person name="Sullivan K.A.M."/>
            <person name="Roscito J.G."/>
            <person name="Kirilenko B.M."/>
            <person name="Davalos L.M."/>
            <person name="Corthals A.P."/>
            <person name="Power M.L."/>
            <person name="Jones G."/>
            <person name="Ransome R.D."/>
            <person name="Dechmann D.K.N."/>
            <person name="Locatelli A.G."/>
            <person name="Puechmaille S.J."/>
            <person name="Fedrigo O."/>
            <person name="Jarvis E.D."/>
            <person name="Hiller M."/>
            <person name="Vernes S.C."/>
            <person name="Myers E.W."/>
            <person name="Teeling E.C."/>
        </authorList>
    </citation>
    <scope>NUCLEOTIDE SEQUENCE [LARGE SCALE GENOMIC DNA]</scope>
    <source>
        <strain evidence="1">MRhiFer1</strain>
        <tissue evidence="1">Lung</tissue>
    </source>
</reference>
<dbReference type="AlphaFoldDB" id="A0A7J7XQ44"/>
<protein>
    <submittedName>
        <fullName evidence="1">Uncharacterized protein</fullName>
    </submittedName>
</protein>
<sequence>MSVGVLTIFTSLSICSSLLKPIRLPPPVPLPTFLSSLANSSSLFSSYAPVSCTYSSYFSALLCFLLPLSTGPSHLSFFPLITSPSCHFAPLPLFPALGARFGCQAGGFCLPFLRHLVPFLVSSSLCPVAMPSLTAELDKRKYQRSRWADSLLP</sequence>
<proteinExistence type="predicted"/>
<organism evidence="1 2">
    <name type="scientific">Rhinolophus ferrumequinum</name>
    <name type="common">Greater horseshoe bat</name>
    <dbReference type="NCBI Taxonomy" id="59479"/>
    <lineage>
        <taxon>Eukaryota</taxon>
        <taxon>Metazoa</taxon>
        <taxon>Chordata</taxon>
        <taxon>Craniata</taxon>
        <taxon>Vertebrata</taxon>
        <taxon>Euteleostomi</taxon>
        <taxon>Mammalia</taxon>
        <taxon>Eutheria</taxon>
        <taxon>Laurasiatheria</taxon>
        <taxon>Chiroptera</taxon>
        <taxon>Yinpterochiroptera</taxon>
        <taxon>Rhinolophoidea</taxon>
        <taxon>Rhinolophidae</taxon>
        <taxon>Rhinolophinae</taxon>
        <taxon>Rhinolophus</taxon>
    </lineage>
</organism>
<evidence type="ECO:0000313" key="1">
    <source>
        <dbReference type="EMBL" id="KAF6351668.1"/>
    </source>
</evidence>
<dbReference type="Proteomes" id="UP000585614">
    <property type="component" value="Unassembled WGS sequence"/>
</dbReference>
<gene>
    <name evidence="1" type="ORF">mRhiFer1_010172</name>
</gene>